<organism evidence="1">
    <name type="scientific">Gallibacterium anatis</name>
    <dbReference type="NCBI Taxonomy" id="750"/>
    <lineage>
        <taxon>Bacteria</taxon>
        <taxon>Pseudomonadati</taxon>
        <taxon>Pseudomonadota</taxon>
        <taxon>Gammaproteobacteria</taxon>
        <taxon>Pasteurellales</taxon>
        <taxon>Pasteurellaceae</taxon>
        <taxon>Gallibacterium</taxon>
    </lineage>
</organism>
<protein>
    <submittedName>
        <fullName evidence="1">Uncharacterized protein</fullName>
    </submittedName>
</protein>
<name>A0A930UWN2_9PAST</name>
<dbReference type="EMBL" id="JADION010000028">
    <property type="protein sequence ID" value="MBF4102765.1"/>
    <property type="molecule type" value="Genomic_DNA"/>
</dbReference>
<comment type="caution">
    <text evidence="1">The sequence shown here is derived from an EMBL/GenBank/DDBJ whole genome shotgun (WGS) entry which is preliminary data.</text>
</comment>
<accession>A0A930UWN2</accession>
<sequence>MATQKAMQQSQYEPCSTIRFSCPLEILELWINPLLVQFMRQYPFVLICGALIVTLTLL</sequence>
<evidence type="ECO:0000313" key="1">
    <source>
        <dbReference type="EMBL" id="MBF4102765.1"/>
    </source>
</evidence>
<gene>
    <name evidence="1" type="ORF">INT80_09785</name>
</gene>
<proteinExistence type="predicted"/>
<dbReference type="AlphaFoldDB" id="A0A930UWN2"/>
<reference evidence="1" key="1">
    <citation type="submission" date="2020-11" db="EMBL/GenBank/DDBJ databases">
        <title>Gallibacterium anatis 1637, full genome, WGS.</title>
        <authorList>
            <person name="Laishevtcev A.I."/>
            <person name="Yakimova E.A."/>
            <person name="Petkovich D."/>
            <person name="Stepanova T.V."/>
            <person name="Kalendr R.S."/>
            <person name="Rubalsky E.O."/>
            <person name="Zulkarneev E.R."/>
            <person name="Aleshkin A.V."/>
        </authorList>
    </citation>
    <scope>NUCLEOTIDE SEQUENCE</scope>
    <source>
        <strain evidence="1">1637</strain>
    </source>
</reference>